<dbReference type="Proteomes" id="UP000231472">
    <property type="component" value="Unassembled WGS sequence"/>
</dbReference>
<accession>A0A2H0YNU7</accession>
<keyword evidence="1" id="KW-0472">Membrane</keyword>
<feature type="signal peptide" evidence="2">
    <location>
        <begin position="1"/>
        <end position="23"/>
    </location>
</feature>
<keyword evidence="1" id="KW-0812">Transmembrane</keyword>
<keyword evidence="1" id="KW-1133">Transmembrane helix</keyword>
<comment type="caution">
    <text evidence="3">The sequence shown here is derived from an EMBL/GenBank/DDBJ whole genome shotgun (WGS) entry which is preliminary data.</text>
</comment>
<sequence>MSTQKYLIVIILCCLLGAYSVDADVMESQNYRLESDEINMGAIGEMRDFSKTDQNLPEGPIVIFTHKISVWEIMFGSALALLILVFVYYLVLKKRLSLK</sequence>
<organism evidence="3 4">
    <name type="scientific">Candidatus Nealsonbacteria bacterium CG08_land_8_20_14_0_20_36_22</name>
    <dbReference type="NCBI Taxonomy" id="1974704"/>
    <lineage>
        <taxon>Bacteria</taxon>
        <taxon>Candidatus Nealsoniibacteriota</taxon>
    </lineage>
</organism>
<feature type="chain" id="PRO_5013729099" description="PDGLE domain-containing protein" evidence="2">
    <location>
        <begin position="24"/>
        <end position="99"/>
    </location>
</feature>
<protein>
    <recommendedName>
        <fullName evidence="5">PDGLE domain-containing protein</fullName>
    </recommendedName>
</protein>
<reference evidence="4" key="1">
    <citation type="submission" date="2017-09" db="EMBL/GenBank/DDBJ databases">
        <title>Depth-based differentiation of microbial function through sediment-hosted aquifers and enrichment of novel symbionts in the deep terrestrial subsurface.</title>
        <authorList>
            <person name="Probst A.J."/>
            <person name="Ladd B."/>
            <person name="Jarett J.K."/>
            <person name="Geller-Mcgrath D.E."/>
            <person name="Sieber C.M.K."/>
            <person name="Emerson J.B."/>
            <person name="Anantharaman K."/>
            <person name="Thomas B.C."/>
            <person name="Malmstrom R."/>
            <person name="Stieglmeier M."/>
            <person name="Klingl A."/>
            <person name="Woyke T."/>
            <person name="Ryan C.M."/>
            <person name="Banfield J.F."/>
        </authorList>
    </citation>
    <scope>NUCLEOTIDE SEQUENCE [LARGE SCALE GENOMIC DNA]</scope>
</reference>
<keyword evidence="2" id="KW-0732">Signal</keyword>
<dbReference type="AlphaFoldDB" id="A0A2H0YNU7"/>
<evidence type="ECO:0000313" key="3">
    <source>
        <dbReference type="EMBL" id="PIS40096.1"/>
    </source>
</evidence>
<name>A0A2H0YNU7_9BACT</name>
<gene>
    <name evidence="3" type="ORF">COT32_01560</name>
</gene>
<evidence type="ECO:0000256" key="1">
    <source>
        <dbReference type="SAM" id="Phobius"/>
    </source>
</evidence>
<dbReference type="EMBL" id="PEYC01000031">
    <property type="protein sequence ID" value="PIS40096.1"/>
    <property type="molecule type" value="Genomic_DNA"/>
</dbReference>
<evidence type="ECO:0008006" key="5">
    <source>
        <dbReference type="Google" id="ProtNLM"/>
    </source>
</evidence>
<feature type="transmembrane region" description="Helical" evidence="1">
    <location>
        <begin position="73"/>
        <end position="92"/>
    </location>
</feature>
<proteinExistence type="predicted"/>
<evidence type="ECO:0000256" key="2">
    <source>
        <dbReference type="SAM" id="SignalP"/>
    </source>
</evidence>
<evidence type="ECO:0000313" key="4">
    <source>
        <dbReference type="Proteomes" id="UP000231472"/>
    </source>
</evidence>